<keyword evidence="6" id="KW-0472">Membrane</keyword>
<keyword evidence="6" id="KW-0812">Transmembrane</keyword>
<dbReference type="SUPFAM" id="SSF54534">
    <property type="entry name" value="FKBP-like"/>
    <property type="match status" value="1"/>
</dbReference>
<sequence>KSKPLDQETVNYICIIPITLCLKWLSFYLYSVFHVFLITGKSYPKKGQKVSVHYVGTLTNGNKFDSSRDRGQAFKFKLGHEQVIRAWDEGVAKMSIGEVARLTCSPDYAYGPAGHPPVIPGNSTLIFEVELLGFS</sequence>
<evidence type="ECO:0000256" key="3">
    <source>
        <dbReference type="ARBA" id="ARBA00023110"/>
    </source>
</evidence>
<keyword evidence="9" id="KW-1185">Reference proteome</keyword>
<dbReference type="PANTHER" id="PTHR10516:SF443">
    <property type="entry name" value="FK506-BINDING PROTEIN 59-RELATED"/>
    <property type="match status" value="1"/>
</dbReference>
<keyword evidence="3 5" id="KW-0697">Rotamase</keyword>
<dbReference type="InterPro" id="IPR046357">
    <property type="entry name" value="PPIase_dom_sf"/>
</dbReference>
<reference evidence="8" key="3">
    <citation type="submission" date="2025-09" db="UniProtKB">
        <authorList>
            <consortium name="Ensembl"/>
        </authorList>
    </citation>
    <scope>IDENTIFICATION</scope>
</reference>
<dbReference type="PANTHER" id="PTHR10516">
    <property type="entry name" value="PEPTIDYL-PROLYL CIS-TRANS ISOMERASE"/>
    <property type="match status" value="1"/>
</dbReference>
<evidence type="ECO:0000256" key="4">
    <source>
        <dbReference type="ARBA" id="ARBA00023235"/>
    </source>
</evidence>
<dbReference type="InParanoid" id="G3PY17"/>
<dbReference type="InterPro" id="IPR050689">
    <property type="entry name" value="FKBP-type_PPIase"/>
</dbReference>
<dbReference type="Proteomes" id="UP000007635">
    <property type="component" value="Chromosome III"/>
</dbReference>
<evidence type="ECO:0000259" key="7">
    <source>
        <dbReference type="PROSITE" id="PS50059"/>
    </source>
</evidence>
<evidence type="ECO:0000256" key="1">
    <source>
        <dbReference type="ARBA" id="ARBA00000971"/>
    </source>
</evidence>
<dbReference type="FunFam" id="3.10.50.40:FF:000025">
    <property type="entry name" value="Peptidylprolyl isomerase"/>
    <property type="match status" value="1"/>
</dbReference>
<dbReference type="GO" id="GO:0003755">
    <property type="term" value="F:peptidyl-prolyl cis-trans isomerase activity"/>
    <property type="evidence" value="ECO:0007669"/>
    <property type="project" value="UniProtKB-KW"/>
</dbReference>
<accession>G3PY17</accession>
<evidence type="ECO:0000256" key="5">
    <source>
        <dbReference type="PROSITE-ProRule" id="PRU00277"/>
    </source>
</evidence>
<evidence type="ECO:0000313" key="8">
    <source>
        <dbReference type="Ensembl" id="ENSGACP00000022506.2"/>
    </source>
</evidence>
<dbReference type="EC" id="5.2.1.8" evidence="2 5"/>
<dbReference type="GO" id="GO:0005737">
    <property type="term" value="C:cytoplasm"/>
    <property type="evidence" value="ECO:0007669"/>
    <property type="project" value="TreeGrafter"/>
</dbReference>
<dbReference type="Bgee" id="ENSGACG00000017028">
    <property type="expression patterns" value="Expressed in embryo and 13 other cell types or tissues"/>
</dbReference>
<dbReference type="Gene3D" id="3.10.50.40">
    <property type="match status" value="1"/>
</dbReference>
<dbReference type="Pfam" id="PF00254">
    <property type="entry name" value="FKBP_C"/>
    <property type="match status" value="1"/>
</dbReference>
<comment type="catalytic activity">
    <reaction evidence="1 5">
        <text>[protein]-peptidylproline (omega=180) = [protein]-peptidylproline (omega=0)</text>
        <dbReference type="Rhea" id="RHEA:16237"/>
        <dbReference type="Rhea" id="RHEA-COMP:10747"/>
        <dbReference type="Rhea" id="RHEA-COMP:10748"/>
        <dbReference type="ChEBI" id="CHEBI:83833"/>
        <dbReference type="ChEBI" id="CHEBI:83834"/>
        <dbReference type="EC" id="5.2.1.8"/>
    </reaction>
</comment>
<reference evidence="8 9" key="1">
    <citation type="journal article" date="2021" name="G3 (Bethesda)">
        <title>Improved contiguity of the threespine stickleback genome using long-read sequencing.</title>
        <authorList>
            <person name="Nath S."/>
            <person name="Shaw D.E."/>
            <person name="White M.A."/>
        </authorList>
    </citation>
    <scope>NUCLEOTIDE SEQUENCE [LARGE SCALE GENOMIC DNA]</scope>
    <source>
        <strain evidence="8 9">Lake Benthic</strain>
    </source>
</reference>
<dbReference type="AlphaFoldDB" id="G3PY17"/>
<keyword evidence="6" id="KW-1133">Transmembrane helix</keyword>
<feature type="transmembrane region" description="Helical" evidence="6">
    <location>
        <begin position="12"/>
        <end position="39"/>
    </location>
</feature>
<dbReference type="PROSITE" id="PS50059">
    <property type="entry name" value="FKBP_PPIASE"/>
    <property type="match status" value="1"/>
</dbReference>
<feature type="domain" description="PPIase FKBP-type" evidence="7">
    <location>
        <begin position="47"/>
        <end position="135"/>
    </location>
</feature>
<organism evidence="8 9">
    <name type="scientific">Gasterosteus aculeatus aculeatus</name>
    <name type="common">three-spined stickleback</name>
    <dbReference type="NCBI Taxonomy" id="481459"/>
    <lineage>
        <taxon>Eukaryota</taxon>
        <taxon>Metazoa</taxon>
        <taxon>Chordata</taxon>
        <taxon>Craniata</taxon>
        <taxon>Vertebrata</taxon>
        <taxon>Euteleostomi</taxon>
        <taxon>Actinopterygii</taxon>
        <taxon>Neopterygii</taxon>
        <taxon>Teleostei</taxon>
        <taxon>Neoteleostei</taxon>
        <taxon>Acanthomorphata</taxon>
        <taxon>Eupercaria</taxon>
        <taxon>Perciformes</taxon>
        <taxon>Cottioidei</taxon>
        <taxon>Gasterosteales</taxon>
        <taxon>Gasterosteidae</taxon>
        <taxon>Gasterosteus</taxon>
    </lineage>
</organism>
<dbReference type="Ensembl" id="ENSGACT00000022548.2">
    <property type="protein sequence ID" value="ENSGACP00000022506.2"/>
    <property type="gene ID" value="ENSGACG00000017028.2"/>
</dbReference>
<dbReference type="InterPro" id="IPR001179">
    <property type="entry name" value="PPIase_FKBP_dom"/>
</dbReference>
<proteinExistence type="predicted"/>
<dbReference type="GeneTree" id="ENSGT00940000168373"/>
<evidence type="ECO:0000256" key="2">
    <source>
        <dbReference type="ARBA" id="ARBA00013194"/>
    </source>
</evidence>
<evidence type="ECO:0000256" key="6">
    <source>
        <dbReference type="SAM" id="Phobius"/>
    </source>
</evidence>
<protein>
    <recommendedName>
        <fullName evidence="2 5">peptidylprolyl isomerase</fullName>
        <ecNumber evidence="2 5">5.2.1.8</ecNumber>
    </recommendedName>
</protein>
<keyword evidence="4 5" id="KW-0413">Isomerase</keyword>
<reference evidence="8" key="2">
    <citation type="submission" date="2025-08" db="UniProtKB">
        <authorList>
            <consortium name="Ensembl"/>
        </authorList>
    </citation>
    <scope>IDENTIFICATION</scope>
</reference>
<evidence type="ECO:0000313" key="9">
    <source>
        <dbReference type="Proteomes" id="UP000007635"/>
    </source>
</evidence>
<name>G3PY17_GASAC</name>